<sequence>MIEAIKKIVSNMLENSKLSKLEFGTVESVSPLKIRIDQKKVINDSQLMLSHLVRDYYVDITVQHSTDSIYGDWNTSHDHPGAGKNVIPIDHEHEYKGRKKIMMHYSLKKGEKVVLIRQAGGQLYYILDRIDDPIVKGEWI</sequence>
<gene>
    <name evidence="1" type="ORF">CTM71_01155</name>
</gene>
<dbReference type="AlphaFoldDB" id="A0A2G9EE61"/>
<dbReference type="RefSeq" id="WP_099957921.1">
    <property type="nucleotide sequence ID" value="NZ_PEQY01000001.1"/>
</dbReference>
<evidence type="ECO:0008006" key="3">
    <source>
        <dbReference type="Google" id="ProtNLM"/>
    </source>
</evidence>
<evidence type="ECO:0000313" key="2">
    <source>
        <dbReference type="Proteomes" id="UP000229011"/>
    </source>
</evidence>
<protein>
    <recommendedName>
        <fullName evidence="3">DUF2577 domain-containing protein</fullName>
    </recommendedName>
</protein>
<reference evidence="1 2" key="1">
    <citation type="submission" date="2017-11" db="EMBL/GenBank/DDBJ databases">
        <title>Genome sequencing of Fusobacterium periodonticum KCOM 1259.</title>
        <authorList>
            <person name="Kook J.-K."/>
            <person name="Park S.-N."/>
            <person name="Lim Y.K."/>
        </authorList>
    </citation>
    <scope>NUCLEOTIDE SEQUENCE [LARGE SCALE GENOMIC DNA]</scope>
    <source>
        <strain evidence="1 2">KCOM 1259</strain>
    </source>
</reference>
<accession>A0A2G9EE61</accession>
<comment type="caution">
    <text evidence="1">The sequence shown here is derived from an EMBL/GenBank/DDBJ whole genome shotgun (WGS) entry which is preliminary data.</text>
</comment>
<dbReference type="Pfam" id="PF10844">
    <property type="entry name" value="DUF2577"/>
    <property type="match status" value="1"/>
</dbReference>
<dbReference type="GeneID" id="93327078"/>
<dbReference type="EMBL" id="PEQY01000001">
    <property type="protein sequence ID" value="PIM79152.1"/>
    <property type="molecule type" value="Genomic_DNA"/>
</dbReference>
<organism evidence="1 2">
    <name type="scientific">Fusobacterium pseudoperiodonticum</name>
    <dbReference type="NCBI Taxonomy" id="2663009"/>
    <lineage>
        <taxon>Bacteria</taxon>
        <taxon>Fusobacteriati</taxon>
        <taxon>Fusobacteriota</taxon>
        <taxon>Fusobacteriia</taxon>
        <taxon>Fusobacteriales</taxon>
        <taxon>Fusobacteriaceae</taxon>
        <taxon>Fusobacterium</taxon>
    </lineage>
</organism>
<proteinExistence type="predicted"/>
<evidence type="ECO:0000313" key="1">
    <source>
        <dbReference type="EMBL" id="PIM79152.1"/>
    </source>
</evidence>
<dbReference type="Proteomes" id="UP000229011">
    <property type="component" value="Unassembled WGS sequence"/>
</dbReference>
<dbReference type="InterPro" id="IPR022555">
    <property type="entry name" value="DUF2577"/>
</dbReference>
<name>A0A2G9EE61_9FUSO</name>